<evidence type="ECO:0000256" key="1">
    <source>
        <dbReference type="ARBA" id="ARBA00023002"/>
    </source>
</evidence>
<dbReference type="RefSeq" id="WP_344831127.1">
    <property type="nucleotide sequence ID" value="NZ_BAAAUV010000010.1"/>
</dbReference>
<dbReference type="Proteomes" id="UP001501237">
    <property type="component" value="Unassembled WGS sequence"/>
</dbReference>
<protein>
    <submittedName>
        <fullName evidence="3">NADP-dependent malic enzyme</fullName>
    </submittedName>
</protein>
<evidence type="ECO:0000313" key="4">
    <source>
        <dbReference type="Proteomes" id="UP001501237"/>
    </source>
</evidence>
<accession>A0ABP6QEZ4</accession>
<dbReference type="PANTHER" id="PTHR43237">
    <property type="entry name" value="NADP-DEPENDENT MALIC ENZYME"/>
    <property type="match status" value="1"/>
</dbReference>
<name>A0ABP6QEZ4_9ACTN</name>
<reference evidence="4" key="1">
    <citation type="journal article" date="2019" name="Int. J. Syst. Evol. Microbiol.">
        <title>The Global Catalogue of Microorganisms (GCM) 10K type strain sequencing project: providing services to taxonomists for standard genome sequencing and annotation.</title>
        <authorList>
            <consortium name="The Broad Institute Genomics Platform"/>
            <consortium name="The Broad Institute Genome Sequencing Center for Infectious Disease"/>
            <person name="Wu L."/>
            <person name="Ma J."/>
        </authorList>
    </citation>
    <scope>NUCLEOTIDE SEQUENCE [LARGE SCALE GENOMIC DNA]</scope>
    <source>
        <strain evidence="4">JCM 9377</strain>
    </source>
</reference>
<proteinExistence type="predicted"/>
<dbReference type="SMART" id="SM00919">
    <property type="entry name" value="Malic_M"/>
    <property type="match status" value="1"/>
</dbReference>
<keyword evidence="4" id="KW-1185">Reference proteome</keyword>
<keyword evidence="1" id="KW-0560">Oxidoreductase</keyword>
<dbReference type="InterPro" id="IPR012302">
    <property type="entry name" value="Malic_NAD-bd"/>
</dbReference>
<dbReference type="EMBL" id="BAAAUV010000010">
    <property type="protein sequence ID" value="GAA3219188.1"/>
    <property type="molecule type" value="Genomic_DNA"/>
</dbReference>
<dbReference type="InterPro" id="IPR037062">
    <property type="entry name" value="Malic_N_dom_sf"/>
</dbReference>
<dbReference type="PANTHER" id="PTHR43237:SF4">
    <property type="entry name" value="NADP-DEPENDENT MALIC ENZYME"/>
    <property type="match status" value="1"/>
</dbReference>
<evidence type="ECO:0000313" key="3">
    <source>
        <dbReference type="EMBL" id="GAA3219188.1"/>
    </source>
</evidence>
<gene>
    <name evidence="3" type="ORF">GCM10010468_43100</name>
</gene>
<dbReference type="SUPFAM" id="SSF51735">
    <property type="entry name" value="NAD(P)-binding Rossmann-fold domains"/>
    <property type="match status" value="1"/>
</dbReference>
<comment type="caution">
    <text evidence="3">The sequence shown here is derived from an EMBL/GenBank/DDBJ whole genome shotgun (WGS) entry which is preliminary data.</text>
</comment>
<dbReference type="Gene3D" id="3.40.50.10380">
    <property type="entry name" value="Malic enzyme, N-terminal domain"/>
    <property type="match status" value="1"/>
</dbReference>
<dbReference type="InterPro" id="IPR046346">
    <property type="entry name" value="Aminoacid_DH-like_N_sf"/>
</dbReference>
<dbReference type="InterPro" id="IPR036291">
    <property type="entry name" value="NAD(P)-bd_dom_sf"/>
</dbReference>
<dbReference type="InterPro" id="IPR051674">
    <property type="entry name" value="Malate_Decarboxylase"/>
</dbReference>
<dbReference type="SUPFAM" id="SSF53223">
    <property type="entry name" value="Aminoacid dehydrogenase-like, N-terminal domain"/>
    <property type="match status" value="1"/>
</dbReference>
<feature type="domain" description="Malic enzyme NAD-binding" evidence="2">
    <location>
        <begin position="141"/>
        <end position="354"/>
    </location>
</feature>
<organism evidence="3 4">
    <name type="scientific">Actinocorallia longicatena</name>
    <dbReference type="NCBI Taxonomy" id="111803"/>
    <lineage>
        <taxon>Bacteria</taxon>
        <taxon>Bacillati</taxon>
        <taxon>Actinomycetota</taxon>
        <taxon>Actinomycetes</taxon>
        <taxon>Streptosporangiales</taxon>
        <taxon>Thermomonosporaceae</taxon>
        <taxon>Actinocorallia</taxon>
    </lineage>
</organism>
<dbReference type="Gene3D" id="3.40.50.720">
    <property type="entry name" value="NAD(P)-binding Rossmann-like Domain"/>
    <property type="match status" value="1"/>
</dbReference>
<sequence>MVPREQAAPARADPRSLADVTRSVLRLASARGGDGRGHRPRVLVLSDGTSVLSRGALGVEAVRPILERKCAVIERATAMSAFPLALAPAGSGEHVRALELLRSNYDAILMVDIAAPRCFELRRLLDGGPVDCPVLHDDEEGTAAMAAAVVLTAVARTGRKLGELCVVVVGAGAAGTGTARLLHDLGAGELRVVDSAGIVRPGRAGLTGEKTELAALAGPYGPAGSVRDALRGADVCVGLSGAPIGAADLAGMNAGPVIIPLSYPDVEVGAEDAAALDAVYLPALEHDLSNNLATPGLLLAACELGLRRLSVPDMRAAANRLVSLAEDRPDAPPLPRADPVPLARSIADAVAEGRGRDTMTRWSEGEHER</sequence>
<evidence type="ECO:0000259" key="2">
    <source>
        <dbReference type="SMART" id="SM00919"/>
    </source>
</evidence>
<dbReference type="Pfam" id="PF03949">
    <property type="entry name" value="Malic_M"/>
    <property type="match status" value="1"/>
</dbReference>